<name>A0AAV4SJT4_9ARAC</name>
<gene>
    <name evidence="1" type="ORF">CDAR_612561</name>
</gene>
<organism evidence="1 2">
    <name type="scientific">Caerostris darwini</name>
    <dbReference type="NCBI Taxonomy" id="1538125"/>
    <lineage>
        <taxon>Eukaryota</taxon>
        <taxon>Metazoa</taxon>
        <taxon>Ecdysozoa</taxon>
        <taxon>Arthropoda</taxon>
        <taxon>Chelicerata</taxon>
        <taxon>Arachnida</taxon>
        <taxon>Araneae</taxon>
        <taxon>Araneomorphae</taxon>
        <taxon>Entelegynae</taxon>
        <taxon>Araneoidea</taxon>
        <taxon>Araneidae</taxon>
        <taxon>Caerostris</taxon>
    </lineage>
</organism>
<dbReference type="Proteomes" id="UP001054837">
    <property type="component" value="Unassembled WGS sequence"/>
</dbReference>
<protein>
    <submittedName>
        <fullName evidence="1">Uncharacterized protein</fullName>
    </submittedName>
</protein>
<comment type="caution">
    <text evidence="1">The sequence shown here is derived from an EMBL/GenBank/DDBJ whole genome shotgun (WGS) entry which is preliminary data.</text>
</comment>
<proteinExistence type="predicted"/>
<evidence type="ECO:0000313" key="1">
    <source>
        <dbReference type="EMBL" id="GIY32847.1"/>
    </source>
</evidence>
<keyword evidence="2" id="KW-1185">Reference proteome</keyword>
<dbReference type="EMBL" id="BPLQ01007868">
    <property type="protein sequence ID" value="GIY32847.1"/>
    <property type="molecule type" value="Genomic_DNA"/>
</dbReference>
<accession>A0AAV4SJT4</accession>
<evidence type="ECO:0000313" key="2">
    <source>
        <dbReference type="Proteomes" id="UP001054837"/>
    </source>
</evidence>
<reference evidence="1 2" key="1">
    <citation type="submission" date="2021-06" db="EMBL/GenBank/DDBJ databases">
        <title>Caerostris darwini draft genome.</title>
        <authorList>
            <person name="Kono N."/>
            <person name="Arakawa K."/>
        </authorList>
    </citation>
    <scope>NUCLEOTIDE SEQUENCE [LARGE SCALE GENOMIC DNA]</scope>
</reference>
<dbReference type="AlphaFoldDB" id="A0AAV4SJT4"/>
<sequence>MIHFLYSILPFVQHTVASRNLYRSRRYIWRRPVGRSLHIKGNHACGHSSIPSSLVSGPFRSVDAKMTGGVSWSRISAALCCKLLCRFRSPTFRALLVPRLLRPQFGFSGIFPFSDFGENLKGNLVEGNFS</sequence>